<dbReference type="PRINTS" id="PR00449">
    <property type="entry name" value="RASTRNSFRMNG"/>
</dbReference>
<evidence type="ECO:0000256" key="1">
    <source>
        <dbReference type="ARBA" id="ARBA00004112"/>
    </source>
</evidence>
<name>A0A1V0SHQ5_9VIRU</name>
<organism evidence="4">
    <name type="scientific">Klosneuvirus KNV1</name>
    <dbReference type="NCBI Taxonomy" id="1977640"/>
    <lineage>
        <taxon>Viruses</taxon>
        <taxon>Varidnaviria</taxon>
        <taxon>Bamfordvirae</taxon>
        <taxon>Nucleocytoviricota</taxon>
        <taxon>Megaviricetes</taxon>
        <taxon>Imitervirales</taxon>
        <taxon>Mimiviridae</taxon>
        <taxon>Klosneuvirinae</taxon>
        <taxon>Klosneuvirus</taxon>
    </lineage>
</organism>
<evidence type="ECO:0000313" key="4">
    <source>
        <dbReference type="EMBL" id="ARF11168.1"/>
    </source>
</evidence>
<dbReference type="GO" id="GO:0005525">
    <property type="term" value="F:GTP binding"/>
    <property type="evidence" value="ECO:0007669"/>
    <property type="project" value="UniProtKB-KW"/>
</dbReference>
<proteinExistence type="predicted"/>
<dbReference type="SMART" id="SM00175">
    <property type="entry name" value="RAB"/>
    <property type="match status" value="1"/>
</dbReference>
<dbReference type="SMART" id="SM00174">
    <property type="entry name" value="RHO"/>
    <property type="match status" value="1"/>
</dbReference>
<dbReference type="EMBL" id="KY684108">
    <property type="protein sequence ID" value="ARF11168.1"/>
    <property type="molecule type" value="Genomic_DNA"/>
</dbReference>
<dbReference type="PROSITE" id="PS51419">
    <property type="entry name" value="RAB"/>
    <property type="match status" value="1"/>
</dbReference>
<sequence>MSKRVKMVFLGNSSTGKTSIVHRLLHNGFISDGESTIGASFATLKLNDITYEIWDTAGQERYNSLVPMYTRNAEIIIFVFDLTNLDTINRFDSYIKDLRNNLDDKFKVIIVGNKMDLFWGDLDTVQDIINKKIEKYNHLSNRITYIDTSAKSGKNIDVLKERINIFGKQIQEKFLSENKNIVRTYKDEQIKPIAPQCDC</sequence>
<evidence type="ECO:0000256" key="2">
    <source>
        <dbReference type="ARBA" id="ARBA00022741"/>
    </source>
</evidence>
<dbReference type="Pfam" id="PF00071">
    <property type="entry name" value="Ras"/>
    <property type="match status" value="1"/>
</dbReference>
<dbReference type="SMART" id="SM00173">
    <property type="entry name" value="RAS"/>
    <property type="match status" value="1"/>
</dbReference>
<gene>
    <name evidence="4" type="ORF">Klosneuvirus_1_25</name>
</gene>
<dbReference type="Gene3D" id="3.40.50.300">
    <property type="entry name" value="P-loop containing nucleotide triphosphate hydrolases"/>
    <property type="match status" value="1"/>
</dbReference>
<dbReference type="PROSITE" id="PS51417">
    <property type="entry name" value="ARF"/>
    <property type="match status" value="1"/>
</dbReference>
<reference evidence="4" key="1">
    <citation type="journal article" date="2017" name="Science">
        <title>Giant viruses with an expanded complement of translation system components.</title>
        <authorList>
            <person name="Schulz F."/>
            <person name="Yutin N."/>
            <person name="Ivanova N.N."/>
            <person name="Ortega D.R."/>
            <person name="Lee T.K."/>
            <person name="Vierheilig J."/>
            <person name="Daims H."/>
            <person name="Horn M."/>
            <person name="Wagner M."/>
            <person name="Jensen G.J."/>
            <person name="Kyrpides N.C."/>
            <person name="Koonin E.V."/>
            <person name="Woyke T."/>
        </authorList>
    </citation>
    <scope>NUCLEOTIDE SEQUENCE</scope>
    <source>
        <strain evidence="4">KNV1</strain>
    </source>
</reference>
<comment type="subcellular location">
    <subcellularLocation>
        <location evidence="1">Host cell membrane</location>
        <topology evidence="1">Lipid-anchor</topology>
        <orientation evidence="1">Cytoplasmic side</orientation>
    </subcellularLocation>
</comment>
<protein>
    <submittedName>
        <fullName evidence="4">Ras family GTPase</fullName>
    </submittedName>
</protein>
<dbReference type="InterPro" id="IPR027417">
    <property type="entry name" value="P-loop_NTPase"/>
</dbReference>
<evidence type="ECO:0000256" key="3">
    <source>
        <dbReference type="ARBA" id="ARBA00023134"/>
    </source>
</evidence>
<dbReference type="SUPFAM" id="SSF52540">
    <property type="entry name" value="P-loop containing nucleoside triphosphate hydrolases"/>
    <property type="match status" value="1"/>
</dbReference>
<keyword evidence="3" id="KW-0342">GTP-binding</keyword>
<dbReference type="SMART" id="SM00177">
    <property type="entry name" value="ARF"/>
    <property type="match status" value="1"/>
</dbReference>
<dbReference type="InterPro" id="IPR005225">
    <property type="entry name" value="Small_GTP-bd"/>
</dbReference>
<accession>A0A1V0SHQ5</accession>
<dbReference type="PROSITE" id="PS51421">
    <property type="entry name" value="RAS"/>
    <property type="match status" value="1"/>
</dbReference>
<dbReference type="GO" id="GO:0003924">
    <property type="term" value="F:GTPase activity"/>
    <property type="evidence" value="ECO:0007669"/>
    <property type="project" value="InterPro"/>
</dbReference>
<dbReference type="GO" id="GO:0020002">
    <property type="term" value="C:host cell plasma membrane"/>
    <property type="evidence" value="ECO:0007669"/>
    <property type="project" value="UniProtKB-SubCell"/>
</dbReference>
<dbReference type="InterPro" id="IPR001806">
    <property type="entry name" value="Small_GTPase"/>
</dbReference>
<keyword evidence="2" id="KW-0547">Nucleotide-binding</keyword>
<dbReference type="NCBIfam" id="TIGR00231">
    <property type="entry name" value="small_GTP"/>
    <property type="match status" value="1"/>
</dbReference>
<dbReference type="PANTHER" id="PTHR24073">
    <property type="entry name" value="DRAB5-RELATED"/>
    <property type="match status" value="1"/>
</dbReference>